<keyword evidence="5" id="KW-1185">Reference proteome</keyword>
<evidence type="ECO:0000313" key="5">
    <source>
        <dbReference type="Proteomes" id="UP001244341"/>
    </source>
</evidence>
<proteinExistence type="predicted"/>
<dbReference type="Proteomes" id="UP001244341">
    <property type="component" value="Chromosome 1b"/>
</dbReference>
<accession>A0ABY8TJP9</accession>
<evidence type="ECO:0000313" key="4">
    <source>
        <dbReference type="EMBL" id="WIA09337.1"/>
    </source>
</evidence>
<evidence type="ECO:0000256" key="1">
    <source>
        <dbReference type="ARBA" id="ARBA00023006"/>
    </source>
</evidence>
<dbReference type="PANTHER" id="PTHR21481:SF0">
    <property type="entry name" value="PROTEIN CLEC16A"/>
    <property type="match status" value="1"/>
</dbReference>
<feature type="compositionally biased region" description="Low complexity" evidence="2">
    <location>
        <begin position="715"/>
        <end position="733"/>
    </location>
</feature>
<feature type="region of interest" description="Disordered" evidence="2">
    <location>
        <begin position="326"/>
        <end position="347"/>
    </location>
</feature>
<organism evidence="4 5">
    <name type="scientific">Tetradesmus obliquus</name>
    <name type="common">Green alga</name>
    <name type="synonym">Acutodesmus obliquus</name>
    <dbReference type="NCBI Taxonomy" id="3088"/>
    <lineage>
        <taxon>Eukaryota</taxon>
        <taxon>Viridiplantae</taxon>
        <taxon>Chlorophyta</taxon>
        <taxon>core chlorophytes</taxon>
        <taxon>Chlorophyceae</taxon>
        <taxon>CS clade</taxon>
        <taxon>Sphaeropleales</taxon>
        <taxon>Scenedesmaceae</taxon>
        <taxon>Tetradesmus</taxon>
    </lineage>
</organism>
<keyword evidence="1" id="KW-0072">Autophagy</keyword>
<name>A0ABY8TJP9_TETOB</name>
<dbReference type="PANTHER" id="PTHR21481">
    <property type="entry name" value="PROTEIN CLEC16A"/>
    <property type="match status" value="1"/>
</dbReference>
<dbReference type="InterPro" id="IPR039272">
    <property type="entry name" value="CLEC16A/TT9"/>
</dbReference>
<evidence type="ECO:0000256" key="2">
    <source>
        <dbReference type="SAM" id="MobiDB-lite"/>
    </source>
</evidence>
<dbReference type="InterPro" id="IPR019155">
    <property type="entry name" value="CLEC16A/TT9_N"/>
</dbReference>
<feature type="compositionally biased region" description="Low complexity" evidence="2">
    <location>
        <begin position="831"/>
        <end position="841"/>
    </location>
</feature>
<feature type="region of interest" description="Disordered" evidence="2">
    <location>
        <begin position="695"/>
        <end position="740"/>
    </location>
</feature>
<feature type="compositionally biased region" description="Basic and acidic residues" evidence="2">
    <location>
        <begin position="805"/>
        <end position="819"/>
    </location>
</feature>
<feature type="domain" description="FPL" evidence="3">
    <location>
        <begin position="49"/>
        <end position="206"/>
    </location>
</feature>
<protein>
    <recommendedName>
        <fullName evidence="3">FPL domain-containing protein</fullName>
    </recommendedName>
</protein>
<feature type="region of interest" description="Disordered" evidence="2">
    <location>
        <begin position="798"/>
        <end position="874"/>
    </location>
</feature>
<reference evidence="4 5" key="1">
    <citation type="submission" date="2023-05" db="EMBL/GenBank/DDBJ databases">
        <title>A 100% complete, gapless, phased diploid assembly of the Scenedesmus obliquus UTEX 3031 genome.</title>
        <authorList>
            <person name="Biondi T.C."/>
            <person name="Hanschen E.R."/>
            <person name="Kwon T."/>
            <person name="Eng W."/>
            <person name="Kruse C.P.S."/>
            <person name="Koehler S.I."/>
            <person name="Kunde Y."/>
            <person name="Gleasner C.D."/>
            <person name="You Mak K.T."/>
            <person name="Polle J."/>
            <person name="Hovde B.T."/>
            <person name="Starkenburg S.R."/>
        </authorList>
    </citation>
    <scope>NUCLEOTIDE SEQUENCE [LARGE SCALE GENOMIC DNA]</scope>
    <source>
        <strain evidence="4 5">DOE0152z</strain>
    </source>
</reference>
<dbReference type="EMBL" id="CP126208">
    <property type="protein sequence ID" value="WIA09337.1"/>
    <property type="molecule type" value="Genomic_DNA"/>
</dbReference>
<sequence>MLNTRSLWNALFKPASSKFTLEELRELYGVLVKNPVVTEANRAVVVETIRRVAEYMIWGDQNEPRIFDFFLENNIMTYLHKVLLQPANRSGEVAKQVLQTLSIIIQNVRSETAVFFLFSNNHLNNIVDLDFDFDDEEVLGYYISFLKTISLKLNPGTVQFFINTHRGDAPGTSQTSFPLYSRAIRLAHNREGMVRAAVRTLTLHVYSVADPDIVSLVTAPPASQHFGEVALYLAEQVVLLDKRLLAAEGGGSQALGALDSQLAEVEDVLSYVSDLLSLGVPAIAQLLASAVWQHVTQPLLLKPLMQPGAAAAAAAAPLSQQSQLRTGVAAGSSSSSSSRGPGGVLGAAAGFKTGSPTSYRGSAWGSQGPPGSWQAEAGKQAARAVRPLCAVFVLERLFHLEWPVSREMLQRPVLRAGSDALLSGTTVWPLLQGLQAAAAAAGGAGAAADALSASGKAALACYLAVQRVVALTQLQELLLSGCVSRLPPVPVVSEAELKQVDIQEGHQVDLAPGSAVPCVVSFAPGQERRVYFAVAGLSRKQLAAIHAGPTSSSGGGPAAEQDTSAAASQASLLRSLPLAVLADPSPSRPQAGIVLSVAPLLGAHPYTDQGVPKWLHVHVRPSVRGLLRVIKTAAAKKGGLLSAMRQLADGHWVLAFSAADRAAAAVQLVDMHVAHLQRLYGEALAPLCGQQPLPPQQQLQQQLEQEQEEQKMEGQPKTQQQQQQQEAQQGTEQVRAAAAQPISRTRVVKTMAMQSKPESPVAGHLAAAAAALLLVSSPAMAAPSLPSVAANPAAELAGPAGKVKQAADKVGDALPDSRKGALAPDAEGQRRAGTGRAAGVANMKRKWVAASKEDQASAAAKYPVSKANWRRGFE</sequence>
<evidence type="ECO:0000259" key="3">
    <source>
        <dbReference type="Pfam" id="PF09758"/>
    </source>
</evidence>
<gene>
    <name evidence="4" type="ORF">OEZ85_008744</name>
</gene>
<dbReference type="Pfam" id="PF09758">
    <property type="entry name" value="FPL"/>
    <property type="match status" value="1"/>
</dbReference>